<feature type="compositionally biased region" description="Polar residues" evidence="1">
    <location>
        <begin position="83"/>
        <end position="94"/>
    </location>
</feature>
<name>A0AAP8SP77_9GAMM</name>
<keyword evidence="2" id="KW-0472">Membrane</keyword>
<dbReference type="AlphaFoldDB" id="A0AAP8SP77"/>
<comment type="caution">
    <text evidence="4">The sequence shown here is derived from an EMBL/GenBank/DDBJ whole genome shotgun (WGS) entry which is preliminary data.</text>
</comment>
<sequence>MSLILDALNRSRTEQGAVPNIETQHSHAAEPGDVRRWPVLLALAVALLVIVILLVERITTEKPTQPAAVVGEQAPVVVPPEPTTSESMSISGEATGTVPVAASRPQVSSAPPPKVSSRDTGVPTAATQPAARSEVSALYAQQEQPAAESDPTPKPVARSTTPTPALSVEPEPRMAEQEVNIEAMVRQAEAELENARLEEHPAPFLESLSQQVKDTIPTLYYQRHDYSGKPGRSRVTLNGNQLAKGGKVVGVRVDEILADSTVLSYQGTTFRLRALNSWVNL</sequence>
<protein>
    <recommendedName>
        <fullName evidence="3">Type II secretion system protein GspB C-terminal domain-containing protein</fullName>
    </recommendedName>
</protein>
<dbReference type="RefSeq" id="WP_084200513.1">
    <property type="nucleotide sequence ID" value="NZ_BMYL01000001.1"/>
</dbReference>
<dbReference type="EMBL" id="PKUR01000001">
    <property type="protein sequence ID" value="PLW87420.1"/>
    <property type="molecule type" value="Genomic_DNA"/>
</dbReference>
<evidence type="ECO:0000313" key="4">
    <source>
        <dbReference type="EMBL" id="PLW87420.1"/>
    </source>
</evidence>
<evidence type="ECO:0000259" key="3">
    <source>
        <dbReference type="Pfam" id="PF16537"/>
    </source>
</evidence>
<feature type="domain" description="Type II secretion system protein GspB C-terminal" evidence="3">
    <location>
        <begin position="216"/>
        <end position="274"/>
    </location>
</feature>
<dbReference type="InterPro" id="IPR032389">
    <property type="entry name" value="GspB_C"/>
</dbReference>
<evidence type="ECO:0000256" key="1">
    <source>
        <dbReference type="SAM" id="MobiDB-lite"/>
    </source>
</evidence>
<reference evidence="4 5" key="1">
    <citation type="submission" date="2018-01" db="EMBL/GenBank/DDBJ databases">
        <title>The draft genome sequence of Halioglobus japonicus S1-36.</title>
        <authorList>
            <person name="Du Z.-J."/>
            <person name="Shi M.-J."/>
        </authorList>
    </citation>
    <scope>NUCLEOTIDE SEQUENCE [LARGE SCALE GENOMIC DNA]</scope>
    <source>
        <strain evidence="4 5">S1-36</strain>
    </source>
</reference>
<dbReference type="Pfam" id="PF16537">
    <property type="entry name" value="T2SSB"/>
    <property type="match status" value="1"/>
</dbReference>
<feature type="transmembrane region" description="Helical" evidence="2">
    <location>
        <begin position="37"/>
        <end position="55"/>
    </location>
</feature>
<evidence type="ECO:0000256" key="2">
    <source>
        <dbReference type="SAM" id="Phobius"/>
    </source>
</evidence>
<gene>
    <name evidence="4" type="ORF">C0029_02180</name>
</gene>
<proteinExistence type="predicted"/>
<dbReference type="Proteomes" id="UP000235162">
    <property type="component" value="Unassembled WGS sequence"/>
</dbReference>
<feature type="region of interest" description="Disordered" evidence="1">
    <location>
        <begin position="77"/>
        <end position="174"/>
    </location>
</feature>
<keyword evidence="2" id="KW-1133">Transmembrane helix</keyword>
<organism evidence="4 5">
    <name type="scientific">Halioglobus japonicus</name>
    <dbReference type="NCBI Taxonomy" id="930805"/>
    <lineage>
        <taxon>Bacteria</taxon>
        <taxon>Pseudomonadati</taxon>
        <taxon>Pseudomonadota</taxon>
        <taxon>Gammaproteobacteria</taxon>
        <taxon>Cellvibrionales</taxon>
        <taxon>Halieaceae</taxon>
        <taxon>Halioglobus</taxon>
    </lineage>
</organism>
<dbReference type="GO" id="GO:0015627">
    <property type="term" value="C:type II protein secretion system complex"/>
    <property type="evidence" value="ECO:0007669"/>
    <property type="project" value="InterPro"/>
</dbReference>
<evidence type="ECO:0000313" key="5">
    <source>
        <dbReference type="Proteomes" id="UP000235162"/>
    </source>
</evidence>
<dbReference type="KEGG" id="hja:BST95_16020"/>
<keyword evidence="2" id="KW-0812">Transmembrane</keyword>
<keyword evidence="5" id="KW-1185">Reference proteome</keyword>
<accession>A0AAP8SP77</accession>